<dbReference type="OrthoDB" id="9970391at2"/>
<dbReference type="Proteomes" id="UP000287188">
    <property type="component" value="Unassembled WGS sequence"/>
</dbReference>
<evidence type="ECO:0000313" key="3">
    <source>
        <dbReference type="EMBL" id="GCE21649.1"/>
    </source>
</evidence>
<reference evidence="4" key="1">
    <citation type="submission" date="2018-12" db="EMBL/GenBank/DDBJ databases">
        <title>Tengunoibacter tsumagoiensis gen. nov., sp. nov., Dictyobacter kobayashii sp. nov., D. alpinus sp. nov., and D. joshuensis sp. nov. and description of Dictyobacteraceae fam. nov. within the order Ktedonobacterales isolated from Tengu-no-mugimeshi.</title>
        <authorList>
            <person name="Wang C.M."/>
            <person name="Zheng Y."/>
            <person name="Sakai Y."/>
            <person name="Toyoda A."/>
            <person name="Minakuchi Y."/>
            <person name="Abe K."/>
            <person name="Yokota A."/>
            <person name="Yabe S."/>
        </authorList>
    </citation>
    <scope>NUCLEOTIDE SEQUENCE [LARGE SCALE GENOMIC DNA]</scope>
    <source>
        <strain evidence="4">Uno11</strain>
    </source>
</reference>
<keyword evidence="2" id="KW-1133">Transmembrane helix</keyword>
<accession>A0A402ARD6</accession>
<feature type="compositionally biased region" description="Low complexity" evidence="1">
    <location>
        <begin position="169"/>
        <end position="185"/>
    </location>
</feature>
<evidence type="ECO:0000256" key="2">
    <source>
        <dbReference type="SAM" id="Phobius"/>
    </source>
</evidence>
<organism evidence="3 4">
    <name type="scientific">Dictyobacter kobayashii</name>
    <dbReference type="NCBI Taxonomy" id="2014872"/>
    <lineage>
        <taxon>Bacteria</taxon>
        <taxon>Bacillati</taxon>
        <taxon>Chloroflexota</taxon>
        <taxon>Ktedonobacteria</taxon>
        <taxon>Ktedonobacterales</taxon>
        <taxon>Dictyobacteraceae</taxon>
        <taxon>Dictyobacter</taxon>
    </lineage>
</organism>
<feature type="transmembrane region" description="Helical" evidence="2">
    <location>
        <begin position="12"/>
        <end position="41"/>
    </location>
</feature>
<evidence type="ECO:0000313" key="4">
    <source>
        <dbReference type="Proteomes" id="UP000287188"/>
    </source>
</evidence>
<name>A0A402ARD6_9CHLR</name>
<protein>
    <submittedName>
        <fullName evidence="3">Uncharacterized protein</fullName>
    </submittedName>
</protein>
<feature type="transmembrane region" description="Helical" evidence="2">
    <location>
        <begin position="61"/>
        <end position="90"/>
    </location>
</feature>
<feature type="compositionally biased region" description="Pro residues" evidence="1">
    <location>
        <begin position="150"/>
        <end position="161"/>
    </location>
</feature>
<sequence length="191" mass="21481">MYHPRNISGGFVLIGLALAIIIGHGLFLPIFFTGLAFAALFGAWGMSYRGARYGGINGFVWFMTLALCFLTGMWTLILLGIGLSIVLGAFRNPINNQLNSWNLGPRSYQPQAPYQNYQQPNPPYQQPNPTYQQPPQTPQERPYNEGYTPPVRPAEQPPIERPPVETDDPYGAQQQYNQPQSQYPQQLPPQE</sequence>
<comment type="caution">
    <text evidence="3">The sequence shown here is derived from an EMBL/GenBank/DDBJ whole genome shotgun (WGS) entry which is preliminary data.</text>
</comment>
<proteinExistence type="predicted"/>
<dbReference type="EMBL" id="BIFS01000001">
    <property type="protein sequence ID" value="GCE21649.1"/>
    <property type="molecule type" value="Genomic_DNA"/>
</dbReference>
<keyword evidence="2" id="KW-0472">Membrane</keyword>
<dbReference type="RefSeq" id="WP_126553451.1">
    <property type="nucleotide sequence ID" value="NZ_BIFS01000001.1"/>
</dbReference>
<keyword evidence="4" id="KW-1185">Reference proteome</keyword>
<dbReference type="AlphaFoldDB" id="A0A402ARD6"/>
<feature type="region of interest" description="Disordered" evidence="1">
    <location>
        <begin position="111"/>
        <end position="191"/>
    </location>
</feature>
<gene>
    <name evidence="3" type="ORF">KDK_54490</name>
</gene>
<evidence type="ECO:0000256" key="1">
    <source>
        <dbReference type="SAM" id="MobiDB-lite"/>
    </source>
</evidence>
<keyword evidence="2" id="KW-0812">Transmembrane</keyword>